<evidence type="ECO:0000313" key="3">
    <source>
        <dbReference type="Proteomes" id="UP001211907"/>
    </source>
</evidence>
<dbReference type="Gene3D" id="2.60.110.10">
    <property type="entry name" value="Thaumatin"/>
    <property type="match status" value="1"/>
</dbReference>
<dbReference type="PROSITE" id="PS51367">
    <property type="entry name" value="THAUMATIN_2"/>
    <property type="match status" value="1"/>
</dbReference>
<dbReference type="SUPFAM" id="SSF49870">
    <property type="entry name" value="Osmotin, thaumatin-like protein"/>
    <property type="match status" value="1"/>
</dbReference>
<dbReference type="AlphaFoldDB" id="A0AAD5XEA4"/>
<dbReference type="InterPro" id="IPR001938">
    <property type="entry name" value="Thaumatin"/>
</dbReference>
<dbReference type="Proteomes" id="UP001211907">
    <property type="component" value="Unassembled WGS sequence"/>
</dbReference>
<name>A0AAD5XEA4_9FUNG</name>
<reference evidence="2" key="1">
    <citation type="submission" date="2020-05" db="EMBL/GenBank/DDBJ databases">
        <title>Phylogenomic resolution of chytrid fungi.</title>
        <authorList>
            <person name="Stajich J.E."/>
            <person name="Amses K."/>
            <person name="Simmons R."/>
            <person name="Seto K."/>
            <person name="Myers J."/>
            <person name="Bonds A."/>
            <person name="Quandt C.A."/>
            <person name="Barry K."/>
            <person name="Liu P."/>
            <person name="Grigoriev I."/>
            <person name="Longcore J.E."/>
            <person name="James T.Y."/>
        </authorList>
    </citation>
    <scope>NUCLEOTIDE SEQUENCE</scope>
    <source>
        <strain evidence="2">JEL0513</strain>
    </source>
</reference>
<evidence type="ECO:0000313" key="2">
    <source>
        <dbReference type="EMBL" id="KAJ3128295.1"/>
    </source>
</evidence>
<dbReference type="SMART" id="SM00205">
    <property type="entry name" value="THN"/>
    <property type="match status" value="1"/>
</dbReference>
<keyword evidence="1" id="KW-0732">Signal</keyword>
<protein>
    <submittedName>
        <fullName evidence="2">Uncharacterized protein</fullName>
    </submittedName>
</protein>
<dbReference type="Gene3D" id="3.50.4.10">
    <property type="entry name" value="Hepatocyte Growth Factor"/>
    <property type="match status" value="1"/>
</dbReference>
<accession>A0AAD5XEA4</accession>
<feature type="signal peptide" evidence="1">
    <location>
        <begin position="1"/>
        <end position="15"/>
    </location>
</feature>
<dbReference type="PANTHER" id="PTHR31013">
    <property type="entry name" value="THAUMATIN FAMILY PROTEIN-RELATED"/>
    <property type="match status" value="1"/>
</dbReference>
<gene>
    <name evidence="2" type="ORF">HK100_009247</name>
</gene>
<dbReference type="EMBL" id="JADGJH010000471">
    <property type="protein sequence ID" value="KAJ3128295.1"/>
    <property type="molecule type" value="Genomic_DNA"/>
</dbReference>
<evidence type="ECO:0000256" key="1">
    <source>
        <dbReference type="SAM" id="SignalP"/>
    </source>
</evidence>
<dbReference type="Pfam" id="PF00314">
    <property type="entry name" value="Thaumatin"/>
    <property type="match status" value="1"/>
</dbReference>
<sequence>MKFAALVTLAAVVAAQRSMTLYNNCGTDLTVSFTSGFGSASIGSVAVSNGGSQSVSYPSGWSGNVHACAGTSTSCGPVTLAEFTLNGGTIDTYDVSLINGFNFPLEMRPINPPLNAANPYSCGTPGAVTPNTATGPCSWAPKVPAAYFKSVTNVGASCTADSDCTGSQVCGLNINTPLGTSLNCGTFLGYNGPATTCTFVDKCNLGSNTDANFELFGCVGGNIQSCYSAGAGTSCCGCENWASLGLDVPSETANCVSSNPNWTSKVLPSVQWVKEMCPTGYSYPYDDMSSTFTCTSTVEYALTWCPNGVTFSGNSGVVATTTTTTAQVVATTTTSVTSPTSSSSGGFTFQSGSNGSVEWASGCDWTGGDIANVETTGALCGGACVAYSGCTHFTWTDYNGGTCWLKNNGVASTPVENSSTGDICGYVV</sequence>
<feature type="chain" id="PRO_5042210806" evidence="1">
    <location>
        <begin position="16"/>
        <end position="428"/>
    </location>
</feature>
<proteinExistence type="predicted"/>
<organism evidence="2 3">
    <name type="scientific">Physocladia obscura</name>
    <dbReference type="NCBI Taxonomy" id="109957"/>
    <lineage>
        <taxon>Eukaryota</taxon>
        <taxon>Fungi</taxon>
        <taxon>Fungi incertae sedis</taxon>
        <taxon>Chytridiomycota</taxon>
        <taxon>Chytridiomycota incertae sedis</taxon>
        <taxon>Chytridiomycetes</taxon>
        <taxon>Chytridiales</taxon>
        <taxon>Chytriomycetaceae</taxon>
        <taxon>Physocladia</taxon>
    </lineage>
</organism>
<dbReference type="InterPro" id="IPR037176">
    <property type="entry name" value="Osmotin/thaumatin-like_sf"/>
</dbReference>
<dbReference type="PANTHER" id="PTHR31013:SF2">
    <property type="entry name" value="THAUMATIN-LIKE PROTEIN"/>
    <property type="match status" value="1"/>
</dbReference>
<comment type="caution">
    <text evidence="2">The sequence shown here is derived from an EMBL/GenBank/DDBJ whole genome shotgun (WGS) entry which is preliminary data.</text>
</comment>
<keyword evidence="3" id="KW-1185">Reference proteome</keyword>